<evidence type="ECO:0000256" key="6">
    <source>
        <dbReference type="ARBA" id="ARBA00022741"/>
    </source>
</evidence>
<name>A0A9Q3PR85_9BASI</name>
<keyword evidence="8" id="KW-0378">Hydrolase</keyword>
<keyword evidence="7" id="KW-0255">Endonuclease</keyword>
<comment type="function">
    <text evidence="1">The aspartyl protease (PR) mediates the proteolytic cleavages of the Gag and Gag-Pol polyproteins after assembly of the VLP.</text>
</comment>
<dbReference type="GO" id="GO:0008233">
    <property type="term" value="F:peptidase activity"/>
    <property type="evidence" value="ECO:0007669"/>
    <property type="project" value="UniProtKB-KW"/>
</dbReference>
<keyword evidence="4" id="KW-0540">Nuclease</keyword>
<dbReference type="GO" id="GO:0005524">
    <property type="term" value="F:ATP binding"/>
    <property type="evidence" value="ECO:0007669"/>
    <property type="project" value="UniProtKB-KW"/>
</dbReference>
<dbReference type="GO" id="GO:0004519">
    <property type="term" value="F:endonuclease activity"/>
    <property type="evidence" value="ECO:0007669"/>
    <property type="project" value="UniProtKB-KW"/>
</dbReference>
<keyword evidence="3" id="KW-0548">Nucleotidyltransferase</keyword>
<evidence type="ECO:0000259" key="17">
    <source>
        <dbReference type="Pfam" id="PF25597"/>
    </source>
</evidence>
<protein>
    <recommendedName>
        <fullName evidence="20">Retrovirus-related Pol polyprotein from transposon TNT 1-94</fullName>
    </recommendedName>
</protein>
<dbReference type="GO" id="GO:0015074">
    <property type="term" value="P:DNA integration"/>
    <property type="evidence" value="ECO:0007669"/>
    <property type="project" value="UniProtKB-KW"/>
</dbReference>
<evidence type="ECO:0000256" key="10">
    <source>
        <dbReference type="ARBA" id="ARBA00022842"/>
    </source>
</evidence>
<dbReference type="Proteomes" id="UP000765509">
    <property type="component" value="Unassembled WGS sequence"/>
</dbReference>
<dbReference type="InterPro" id="IPR039537">
    <property type="entry name" value="Retrotran_Ty1/copia-like"/>
</dbReference>
<keyword evidence="11" id="KW-0229">DNA integration</keyword>
<feature type="domain" description="Retroviral polymerase SH3-like" evidence="17">
    <location>
        <begin position="240"/>
        <end position="297"/>
    </location>
</feature>
<evidence type="ECO:0000256" key="7">
    <source>
        <dbReference type="ARBA" id="ARBA00022759"/>
    </source>
</evidence>
<evidence type="ECO:0000256" key="4">
    <source>
        <dbReference type="ARBA" id="ARBA00022722"/>
    </source>
</evidence>
<keyword evidence="9" id="KW-0067">ATP-binding</keyword>
<evidence type="ECO:0000256" key="13">
    <source>
        <dbReference type="ARBA" id="ARBA00022932"/>
    </source>
</evidence>
<keyword evidence="2" id="KW-0645">Protease</keyword>
<evidence type="ECO:0000256" key="9">
    <source>
        <dbReference type="ARBA" id="ARBA00022840"/>
    </source>
</evidence>
<keyword evidence="10" id="KW-0460">Magnesium</keyword>
<dbReference type="Pfam" id="PF25597">
    <property type="entry name" value="SH3_retrovirus"/>
    <property type="match status" value="1"/>
</dbReference>
<evidence type="ECO:0000256" key="1">
    <source>
        <dbReference type="ARBA" id="ARBA00002180"/>
    </source>
</evidence>
<dbReference type="InterPro" id="IPR012337">
    <property type="entry name" value="RNaseH-like_sf"/>
</dbReference>
<gene>
    <name evidence="18" type="ORF">O181_110888</name>
</gene>
<accession>A0A9Q3PR85</accession>
<dbReference type="PANTHER" id="PTHR42648:SF11">
    <property type="entry name" value="TRANSPOSON TY4-P GAG-POL POLYPROTEIN"/>
    <property type="match status" value="1"/>
</dbReference>
<keyword evidence="6" id="KW-0547">Nucleotide-binding</keyword>
<evidence type="ECO:0000256" key="15">
    <source>
        <dbReference type="SAM" id="MobiDB-lite"/>
    </source>
</evidence>
<feature type="region of interest" description="Disordered" evidence="15">
    <location>
        <begin position="427"/>
        <end position="452"/>
    </location>
</feature>
<dbReference type="OrthoDB" id="4075035at2759"/>
<evidence type="ECO:0000256" key="2">
    <source>
        <dbReference type="ARBA" id="ARBA00022670"/>
    </source>
</evidence>
<dbReference type="EMBL" id="AVOT02087640">
    <property type="protein sequence ID" value="MBW0571173.1"/>
    <property type="molecule type" value="Genomic_DNA"/>
</dbReference>
<keyword evidence="13" id="KW-0239">DNA-directed DNA polymerase</keyword>
<dbReference type="GO" id="GO:0003964">
    <property type="term" value="F:RNA-directed DNA polymerase activity"/>
    <property type="evidence" value="ECO:0007669"/>
    <property type="project" value="UniProtKB-KW"/>
</dbReference>
<organism evidence="18 19">
    <name type="scientific">Austropuccinia psidii MF-1</name>
    <dbReference type="NCBI Taxonomy" id="1389203"/>
    <lineage>
        <taxon>Eukaryota</taxon>
        <taxon>Fungi</taxon>
        <taxon>Dikarya</taxon>
        <taxon>Basidiomycota</taxon>
        <taxon>Pucciniomycotina</taxon>
        <taxon>Pucciniomycetes</taxon>
        <taxon>Pucciniales</taxon>
        <taxon>Sphaerophragmiaceae</taxon>
        <taxon>Austropuccinia</taxon>
    </lineage>
</organism>
<evidence type="ECO:0000256" key="12">
    <source>
        <dbReference type="ARBA" id="ARBA00022918"/>
    </source>
</evidence>
<dbReference type="SUPFAM" id="SSF53098">
    <property type="entry name" value="Ribonuclease H-like"/>
    <property type="match status" value="1"/>
</dbReference>
<dbReference type="InterPro" id="IPR057670">
    <property type="entry name" value="SH3_retrovirus"/>
</dbReference>
<dbReference type="GO" id="GO:0046872">
    <property type="term" value="F:metal ion binding"/>
    <property type="evidence" value="ECO:0007669"/>
    <property type="project" value="UniProtKB-KW"/>
</dbReference>
<evidence type="ECO:0000313" key="18">
    <source>
        <dbReference type="EMBL" id="MBW0571173.1"/>
    </source>
</evidence>
<keyword evidence="14" id="KW-0233">DNA recombination</keyword>
<evidence type="ECO:0000256" key="3">
    <source>
        <dbReference type="ARBA" id="ARBA00022695"/>
    </source>
</evidence>
<dbReference type="GO" id="GO:0006508">
    <property type="term" value="P:proteolysis"/>
    <property type="evidence" value="ECO:0007669"/>
    <property type="project" value="UniProtKB-KW"/>
</dbReference>
<dbReference type="GO" id="GO:0003887">
    <property type="term" value="F:DNA-directed DNA polymerase activity"/>
    <property type="evidence" value="ECO:0007669"/>
    <property type="project" value="UniProtKB-KW"/>
</dbReference>
<evidence type="ECO:0000259" key="16">
    <source>
        <dbReference type="Pfam" id="PF22936"/>
    </source>
</evidence>
<evidence type="ECO:0000256" key="14">
    <source>
        <dbReference type="ARBA" id="ARBA00023172"/>
    </source>
</evidence>
<comment type="caution">
    <text evidence="18">The sequence shown here is derived from an EMBL/GenBank/DDBJ whole genome shotgun (WGS) entry which is preliminary data.</text>
</comment>
<evidence type="ECO:0000256" key="5">
    <source>
        <dbReference type="ARBA" id="ARBA00022723"/>
    </source>
</evidence>
<feature type="domain" description="Retrovirus-related Pol polyprotein from transposon TNT 1-94-like beta-barrel" evidence="16">
    <location>
        <begin position="38"/>
        <end position="115"/>
    </location>
</feature>
<keyword evidence="13" id="KW-0808">Transferase</keyword>
<dbReference type="Pfam" id="PF22936">
    <property type="entry name" value="Pol_BBD"/>
    <property type="match status" value="1"/>
</dbReference>
<dbReference type="PANTHER" id="PTHR42648">
    <property type="entry name" value="TRANSPOSASE, PUTATIVE-RELATED"/>
    <property type="match status" value="1"/>
</dbReference>
<reference evidence="18" key="1">
    <citation type="submission" date="2021-03" db="EMBL/GenBank/DDBJ databases">
        <title>Draft genome sequence of rust myrtle Austropuccinia psidii MF-1, a brazilian biotype.</title>
        <authorList>
            <person name="Quecine M.C."/>
            <person name="Pachon D.M.R."/>
            <person name="Bonatelli M.L."/>
            <person name="Correr F.H."/>
            <person name="Franceschini L.M."/>
            <person name="Leite T.F."/>
            <person name="Margarido G.R.A."/>
            <person name="Almeida C.A."/>
            <person name="Ferrarezi J.A."/>
            <person name="Labate C.A."/>
        </authorList>
    </citation>
    <scope>NUCLEOTIDE SEQUENCE</scope>
    <source>
        <strain evidence="18">MF-1</strain>
    </source>
</reference>
<keyword evidence="19" id="KW-1185">Reference proteome</keyword>
<evidence type="ECO:0000256" key="11">
    <source>
        <dbReference type="ARBA" id="ARBA00022908"/>
    </source>
</evidence>
<proteinExistence type="predicted"/>
<feature type="non-terminal residue" evidence="18">
    <location>
        <position position="1"/>
    </location>
</feature>
<sequence>KREAFYRRRLSKKDEPGPRAFSVQALAAVSGSQEDSAILNSGASYSLFKSSARFISFKQAKIPLFLADGSCIYASGIGTAVVFNHRDEPLHLRNSLVVPSINSCLIALSPFLKKEFLLIGGREGSVGLQTKDGHTLLRGTISNNIIKVQLGNPNPNQVNIAVGADILHKCLGNPSTKSLLEKARCLLVNSNLPHEWWGEAMATSAYLLNRTPVASIGFKTPYELYLGQLPKTSHLHVFGCLTFVKKAKANLKSKPDPWASKAIFLGYAEGHKNYKVYNLETNRLQVLHYCVFLDEVMASAPSPKNKEFVLNNLPGGFQSQMVPSGAGTYPAQNLDPCDTFNLDAIFDNDTPRLLDNPSPDCNSNSEEDFVSFQKNPDPFVETPSNSVSTEPGKVDTPNLPKGWVMDLVPDKAPKDITSAIDTENIVSGTRRGAFRRTAEHLSSSHAPSKGDK</sequence>
<evidence type="ECO:0000313" key="19">
    <source>
        <dbReference type="Proteomes" id="UP000765509"/>
    </source>
</evidence>
<dbReference type="AlphaFoldDB" id="A0A9Q3PR85"/>
<evidence type="ECO:0008006" key="20">
    <source>
        <dbReference type="Google" id="ProtNLM"/>
    </source>
</evidence>
<keyword evidence="12" id="KW-0695">RNA-directed DNA polymerase</keyword>
<dbReference type="GO" id="GO:0006310">
    <property type="term" value="P:DNA recombination"/>
    <property type="evidence" value="ECO:0007669"/>
    <property type="project" value="UniProtKB-KW"/>
</dbReference>
<dbReference type="InterPro" id="IPR054722">
    <property type="entry name" value="PolX-like_BBD"/>
</dbReference>
<evidence type="ECO:0000256" key="8">
    <source>
        <dbReference type="ARBA" id="ARBA00022801"/>
    </source>
</evidence>
<keyword evidence="5" id="KW-0479">Metal-binding</keyword>